<protein>
    <submittedName>
        <fullName evidence="2">Amidohydrolase</fullName>
    </submittedName>
</protein>
<dbReference type="SUPFAM" id="SSF53187">
    <property type="entry name" value="Zn-dependent exopeptidases"/>
    <property type="match status" value="1"/>
</dbReference>
<evidence type="ECO:0000313" key="2">
    <source>
        <dbReference type="EMBL" id="MBL0389333.1"/>
    </source>
</evidence>
<proteinExistence type="predicted"/>
<gene>
    <name evidence="2" type="ORF">JJB07_22330</name>
</gene>
<dbReference type="SUPFAM" id="SSF55031">
    <property type="entry name" value="Bacterial exopeptidase dimerisation domain"/>
    <property type="match status" value="1"/>
</dbReference>
<keyword evidence="3" id="KW-1185">Reference proteome</keyword>
<dbReference type="InterPro" id="IPR002933">
    <property type="entry name" value="Peptidase_M20"/>
</dbReference>
<dbReference type="InterPro" id="IPR017439">
    <property type="entry name" value="Amidohydrolase"/>
</dbReference>
<dbReference type="EMBL" id="JAEQNB010000010">
    <property type="protein sequence ID" value="MBL0389333.1"/>
    <property type="molecule type" value="Genomic_DNA"/>
</dbReference>
<dbReference type="Gene3D" id="3.30.70.360">
    <property type="match status" value="1"/>
</dbReference>
<dbReference type="RefSeq" id="WP_201638328.1">
    <property type="nucleotide sequence ID" value="NZ_JAEQNB010000010.1"/>
</dbReference>
<accession>A0ABS1JGC5</accession>
<name>A0ABS1JGC5_9BACL</name>
<comment type="caution">
    <text evidence="2">The sequence shown here is derived from an EMBL/GenBank/DDBJ whole genome shotgun (WGS) entry which is preliminary data.</text>
</comment>
<dbReference type="PANTHER" id="PTHR11014:SF63">
    <property type="entry name" value="METALLOPEPTIDASE, PUTATIVE (AFU_ORTHOLOGUE AFUA_6G09600)-RELATED"/>
    <property type="match status" value="1"/>
</dbReference>
<dbReference type="Proteomes" id="UP000602284">
    <property type="component" value="Unassembled WGS sequence"/>
</dbReference>
<evidence type="ECO:0000313" key="3">
    <source>
        <dbReference type="Proteomes" id="UP000602284"/>
    </source>
</evidence>
<dbReference type="Pfam" id="PF07687">
    <property type="entry name" value="M20_dimer"/>
    <property type="match status" value="1"/>
</dbReference>
<dbReference type="PANTHER" id="PTHR11014">
    <property type="entry name" value="PEPTIDASE M20 FAMILY MEMBER"/>
    <property type="match status" value="1"/>
</dbReference>
<dbReference type="Pfam" id="PF01546">
    <property type="entry name" value="Peptidase_M20"/>
    <property type="match status" value="1"/>
</dbReference>
<dbReference type="PIRSF" id="PIRSF005962">
    <property type="entry name" value="Pept_M20D_amidohydro"/>
    <property type="match status" value="1"/>
</dbReference>
<dbReference type="InterPro" id="IPR011650">
    <property type="entry name" value="Peptidase_M20_dimer"/>
</dbReference>
<evidence type="ECO:0000259" key="1">
    <source>
        <dbReference type="Pfam" id="PF07687"/>
    </source>
</evidence>
<feature type="domain" description="Peptidase M20 dimerisation" evidence="1">
    <location>
        <begin position="190"/>
        <end position="285"/>
    </location>
</feature>
<dbReference type="InterPro" id="IPR036264">
    <property type="entry name" value="Bact_exopeptidase_dim_dom"/>
</dbReference>
<sequence>MTVTLRDQIASRIRDLHPQLVERRRDFHQHPELGFQEFRTSKIVADWLTELGLEVRTGVAKTGVVARLRGGKPGKTIALRADMDALPIQDVKTCDYKSTVPGTMHACGHDAHTTMVLGAATVLSELRDQLEGDVVFLFQPAEEGPGGAEPMIAEGALDGVDFILGQHMAPVYPAGYMAVAEREAMAAADEFTLRILGTGGHGAYPHMTVDALQISAQVITALQAVVSRQVDPLQSAVLTIGTINGGYRYNVIADVIEMTGTVRTFDGLLREEIPKRMEQIIDGITKAYGASYELDYQFHYPAVLNHKSAVDLMRSVATDVLGRERVLEAPPSMGGEDFAYFLQKVPGCFYWLGCKHPDPVHVGYNIHHPGFDIEEESLFYGVQLMVEGTLAYLKHNK</sequence>
<reference evidence="2 3" key="1">
    <citation type="submission" date="2021-01" db="EMBL/GenBank/DDBJ databases">
        <title>Tumebacillus sp. strain ITR2 16S ribosomal RNA gene Genome sequencing and assembly.</title>
        <authorList>
            <person name="Kang M."/>
        </authorList>
    </citation>
    <scope>NUCLEOTIDE SEQUENCE [LARGE SCALE GENOMIC DNA]</scope>
    <source>
        <strain evidence="2 3">ITR2</strain>
    </source>
</reference>
<dbReference type="NCBIfam" id="TIGR01891">
    <property type="entry name" value="amidohydrolases"/>
    <property type="match status" value="1"/>
</dbReference>
<dbReference type="Gene3D" id="3.40.630.10">
    <property type="entry name" value="Zn peptidases"/>
    <property type="match status" value="1"/>
</dbReference>
<organism evidence="2 3">
    <name type="scientific">Tumebacillus amylolyticus</name>
    <dbReference type="NCBI Taxonomy" id="2801339"/>
    <lineage>
        <taxon>Bacteria</taxon>
        <taxon>Bacillati</taxon>
        <taxon>Bacillota</taxon>
        <taxon>Bacilli</taxon>
        <taxon>Bacillales</taxon>
        <taxon>Alicyclobacillaceae</taxon>
        <taxon>Tumebacillus</taxon>
    </lineage>
</organism>